<evidence type="ECO:0000256" key="3">
    <source>
        <dbReference type="ARBA" id="ARBA00023163"/>
    </source>
</evidence>
<dbReference type="GO" id="GO:0003700">
    <property type="term" value="F:DNA-binding transcription factor activity"/>
    <property type="evidence" value="ECO:0007669"/>
    <property type="project" value="InterPro"/>
</dbReference>
<dbReference type="OrthoDB" id="6195716at2"/>
<dbReference type="AlphaFoldDB" id="A0A160FT95"/>
<accession>A0A160FT95</accession>
<dbReference type="PRINTS" id="PR00598">
    <property type="entry name" value="HTHMARR"/>
</dbReference>
<evidence type="ECO:0000313" key="5">
    <source>
        <dbReference type="EMBL" id="ANB76162.1"/>
    </source>
</evidence>
<keyword evidence="3" id="KW-0804">Transcription</keyword>
<dbReference type="GO" id="GO:0003677">
    <property type="term" value="F:DNA binding"/>
    <property type="evidence" value="ECO:0007669"/>
    <property type="project" value="UniProtKB-KW"/>
</dbReference>
<dbReference type="Gene3D" id="1.10.10.10">
    <property type="entry name" value="Winged helix-like DNA-binding domain superfamily/Winged helix DNA-binding domain"/>
    <property type="match status" value="1"/>
</dbReference>
<sequence>MRHYTIEGFSLTQSVAVMLARARYLIIAEMDAALKDLDITTPQMGILFAMQRGLASTPFEISKVLSVDTGLMTRMLDKLEAKGLLERSRRMDDRRMVDLVLTKKGGEVTAEIPMIAPEVLNARLKKFTTTEFEELGRLLQKFMEE</sequence>
<gene>
    <name evidence="5" type="ORF">AYM40_28270</name>
</gene>
<keyword evidence="2" id="KW-0238">DNA-binding</keyword>
<organism evidence="5 6">
    <name type="scientific">Paraburkholderia phytofirmans OLGA172</name>
    <dbReference type="NCBI Taxonomy" id="1417228"/>
    <lineage>
        <taxon>Bacteria</taxon>
        <taxon>Pseudomonadati</taxon>
        <taxon>Pseudomonadota</taxon>
        <taxon>Betaproteobacteria</taxon>
        <taxon>Burkholderiales</taxon>
        <taxon>Burkholderiaceae</taxon>
        <taxon>Paraburkholderia</taxon>
    </lineage>
</organism>
<dbReference type="SUPFAM" id="SSF46785">
    <property type="entry name" value="Winged helix' DNA-binding domain"/>
    <property type="match status" value="1"/>
</dbReference>
<evidence type="ECO:0000259" key="4">
    <source>
        <dbReference type="PROSITE" id="PS50995"/>
    </source>
</evidence>
<evidence type="ECO:0000256" key="2">
    <source>
        <dbReference type="ARBA" id="ARBA00023125"/>
    </source>
</evidence>
<dbReference type="EMBL" id="CP014579">
    <property type="protein sequence ID" value="ANB76162.1"/>
    <property type="molecule type" value="Genomic_DNA"/>
</dbReference>
<dbReference type="InterPro" id="IPR036388">
    <property type="entry name" value="WH-like_DNA-bd_sf"/>
</dbReference>
<evidence type="ECO:0000256" key="1">
    <source>
        <dbReference type="ARBA" id="ARBA00023015"/>
    </source>
</evidence>
<keyword evidence="1" id="KW-0805">Transcription regulation</keyword>
<evidence type="ECO:0000313" key="6">
    <source>
        <dbReference type="Proteomes" id="UP000076852"/>
    </source>
</evidence>
<dbReference type="RefSeq" id="WP_063499411.1">
    <property type="nucleotide sequence ID" value="NZ_CP014579.1"/>
</dbReference>
<reference evidence="5 6" key="1">
    <citation type="journal article" date="2016" name="Gene">
        <title>PacBio SMRT assembly of a complex multi-replicon genome reveals chlorocatechol degradative operon in a region of genome plasticity.</title>
        <authorList>
            <person name="Ricker N."/>
            <person name="Shen S.Y."/>
            <person name="Goordial J."/>
            <person name="Jin S."/>
            <person name="Fulthorpe R.R."/>
        </authorList>
    </citation>
    <scope>NUCLEOTIDE SEQUENCE [LARGE SCALE GENOMIC DNA]</scope>
    <source>
        <strain evidence="5 6">OLGA172</strain>
    </source>
</reference>
<dbReference type="Proteomes" id="UP000076852">
    <property type="component" value="Chromosome 2"/>
</dbReference>
<protein>
    <submittedName>
        <fullName evidence="5">MFS transporter</fullName>
    </submittedName>
</protein>
<dbReference type="KEGG" id="buz:AYM40_28270"/>
<dbReference type="Pfam" id="PF01047">
    <property type="entry name" value="MarR"/>
    <property type="match status" value="1"/>
</dbReference>
<dbReference type="STRING" id="1804984.AYM40_28270"/>
<dbReference type="InterPro" id="IPR000835">
    <property type="entry name" value="HTH_MarR-typ"/>
</dbReference>
<name>A0A160FT95_9BURK</name>
<dbReference type="PANTHER" id="PTHR42756">
    <property type="entry name" value="TRANSCRIPTIONAL REGULATOR, MARR"/>
    <property type="match status" value="1"/>
</dbReference>
<feature type="domain" description="HTH marR-type" evidence="4">
    <location>
        <begin position="12"/>
        <end position="144"/>
    </location>
</feature>
<keyword evidence="6" id="KW-1185">Reference proteome</keyword>
<dbReference type="SMART" id="SM00347">
    <property type="entry name" value="HTH_MARR"/>
    <property type="match status" value="1"/>
</dbReference>
<dbReference type="InterPro" id="IPR036390">
    <property type="entry name" value="WH_DNA-bd_sf"/>
</dbReference>
<dbReference type="PANTHER" id="PTHR42756:SF1">
    <property type="entry name" value="TRANSCRIPTIONAL REPRESSOR OF EMRAB OPERON"/>
    <property type="match status" value="1"/>
</dbReference>
<dbReference type="PROSITE" id="PS50995">
    <property type="entry name" value="HTH_MARR_2"/>
    <property type="match status" value="1"/>
</dbReference>
<proteinExistence type="predicted"/>